<evidence type="ECO:0000256" key="1">
    <source>
        <dbReference type="ARBA" id="ARBA00023015"/>
    </source>
</evidence>
<evidence type="ECO:0000313" key="5">
    <source>
        <dbReference type="EMBL" id="MDO1449388.1"/>
    </source>
</evidence>
<feature type="domain" description="HTH lacI-type" evidence="4">
    <location>
        <begin position="6"/>
        <end position="60"/>
    </location>
</feature>
<organism evidence="5 6">
    <name type="scientific">Rhodocytophaga aerolata</name>
    <dbReference type="NCBI Taxonomy" id="455078"/>
    <lineage>
        <taxon>Bacteria</taxon>
        <taxon>Pseudomonadati</taxon>
        <taxon>Bacteroidota</taxon>
        <taxon>Cytophagia</taxon>
        <taxon>Cytophagales</taxon>
        <taxon>Rhodocytophagaceae</taxon>
        <taxon>Rhodocytophaga</taxon>
    </lineage>
</organism>
<dbReference type="PANTHER" id="PTHR30146">
    <property type="entry name" value="LACI-RELATED TRANSCRIPTIONAL REPRESSOR"/>
    <property type="match status" value="1"/>
</dbReference>
<keyword evidence="1" id="KW-0805">Transcription regulation</keyword>
<keyword evidence="6" id="KW-1185">Reference proteome</keyword>
<accession>A0ABT8RB99</accession>
<name>A0ABT8RB99_9BACT</name>
<dbReference type="PANTHER" id="PTHR30146:SF109">
    <property type="entry name" value="HTH-TYPE TRANSCRIPTIONAL REGULATOR GALS"/>
    <property type="match status" value="1"/>
</dbReference>
<evidence type="ECO:0000256" key="3">
    <source>
        <dbReference type="ARBA" id="ARBA00023163"/>
    </source>
</evidence>
<keyword evidence="2 5" id="KW-0238">DNA-binding</keyword>
<dbReference type="PROSITE" id="PS50932">
    <property type="entry name" value="HTH_LACI_2"/>
    <property type="match status" value="1"/>
</dbReference>
<comment type="caution">
    <text evidence="5">The sequence shown here is derived from an EMBL/GenBank/DDBJ whole genome shotgun (WGS) entry which is preliminary data.</text>
</comment>
<dbReference type="SUPFAM" id="SSF47413">
    <property type="entry name" value="lambda repressor-like DNA-binding domains"/>
    <property type="match status" value="1"/>
</dbReference>
<dbReference type="CDD" id="cd01392">
    <property type="entry name" value="HTH_LacI"/>
    <property type="match status" value="1"/>
</dbReference>
<keyword evidence="3" id="KW-0804">Transcription</keyword>
<dbReference type="RefSeq" id="WP_302040189.1">
    <property type="nucleotide sequence ID" value="NZ_JAUKPO010000018.1"/>
</dbReference>
<dbReference type="InterPro" id="IPR001761">
    <property type="entry name" value="Peripla_BP/Lac1_sug-bd_dom"/>
</dbReference>
<dbReference type="Gene3D" id="3.40.50.2300">
    <property type="match status" value="2"/>
</dbReference>
<dbReference type="Proteomes" id="UP001168528">
    <property type="component" value="Unassembled WGS sequence"/>
</dbReference>
<dbReference type="CDD" id="cd06267">
    <property type="entry name" value="PBP1_LacI_sugar_binding-like"/>
    <property type="match status" value="1"/>
</dbReference>
<dbReference type="InterPro" id="IPR028082">
    <property type="entry name" value="Peripla_BP_I"/>
</dbReference>
<dbReference type="Pfam" id="PF00356">
    <property type="entry name" value="LacI"/>
    <property type="match status" value="1"/>
</dbReference>
<dbReference type="SUPFAM" id="SSF53822">
    <property type="entry name" value="Periplasmic binding protein-like I"/>
    <property type="match status" value="1"/>
</dbReference>
<dbReference type="EMBL" id="JAUKPO010000018">
    <property type="protein sequence ID" value="MDO1449388.1"/>
    <property type="molecule type" value="Genomic_DNA"/>
</dbReference>
<dbReference type="InterPro" id="IPR000843">
    <property type="entry name" value="HTH_LacI"/>
</dbReference>
<protein>
    <submittedName>
        <fullName evidence="5">LacI family DNA-binding transcriptional regulator</fullName>
    </submittedName>
</protein>
<dbReference type="GO" id="GO:0003677">
    <property type="term" value="F:DNA binding"/>
    <property type="evidence" value="ECO:0007669"/>
    <property type="project" value="UniProtKB-KW"/>
</dbReference>
<dbReference type="InterPro" id="IPR010982">
    <property type="entry name" value="Lambda_DNA-bd_dom_sf"/>
</dbReference>
<gene>
    <name evidence="5" type="ORF">Q0590_24140</name>
</gene>
<proteinExistence type="predicted"/>
<reference evidence="5" key="1">
    <citation type="submission" date="2023-07" db="EMBL/GenBank/DDBJ databases">
        <title>The genome sequence of Rhodocytophaga aerolata KACC 12507.</title>
        <authorList>
            <person name="Zhang X."/>
        </authorList>
    </citation>
    <scope>NUCLEOTIDE SEQUENCE</scope>
    <source>
        <strain evidence="5">KACC 12507</strain>
    </source>
</reference>
<dbReference type="Pfam" id="PF00532">
    <property type="entry name" value="Peripla_BP_1"/>
    <property type="match status" value="1"/>
</dbReference>
<evidence type="ECO:0000313" key="6">
    <source>
        <dbReference type="Proteomes" id="UP001168528"/>
    </source>
</evidence>
<dbReference type="Gene3D" id="1.10.260.40">
    <property type="entry name" value="lambda repressor-like DNA-binding domains"/>
    <property type="match status" value="1"/>
</dbReference>
<dbReference type="SMART" id="SM00354">
    <property type="entry name" value="HTH_LACI"/>
    <property type="match status" value="1"/>
</dbReference>
<evidence type="ECO:0000256" key="2">
    <source>
        <dbReference type="ARBA" id="ARBA00023125"/>
    </source>
</evidence>
<sequence length="342" mass="38098">MKRHQVTIIDIAKELNISKSTVSRALHGHQDINEQTKKKVLELASRLDYQPNLLATSLVMSKSYTVGMVVPEFLTPFFPSVIMGAQEVMSKAGYNVMICQSNESYEMEVANTKALLASRVDGILASVTRETRNFDHFQALHRKGIPVVFFNRVCEELEVSKVIVDDYEGAFMAVEHLITTGRKRIAHLAGPDSLIISRRRLKGYIDALQKHILPVEEDLIIQYDLTPEKATIYVKHLLDLPNPPDALFAINDPTAIAAMLVIKDKGLRIPQDIAVVGFSNDPASALIEPGLTTVAQPVFDIGREAAYLFLEQVDIDLEEYKPQTKVLQTKLIVRGSSIPHAV</sequence>
<evidence type="ECO:0000259" key="4">
    <source>
        <dbReference type="PROSITE" id="PS50932"/>
    </source>
</evidence>